<proteinExistence type="predicted"/>
<gene>
    <name evidence="1" type="ORF">DERF_009695</name>
</gene>
<dbReference type="EMBL" id="ASGP02000004">
    <property type="protein sequence ID" value="KAH9511224.1"/>
    <property type="molecule type" value="Genomic_DNA"/>
</dbReference>
<keyword evidence="2" id="KW-1185">Reference proteome</keyword>
<reference evidence="1" key="2">
    <citation type="journal article" date="2022" name="Res Sq">
        <title>Comparative Genomics Reveals Insights into the Divergent Evolution of Astigmatic Mites and Household Pest Adaptations.</title>
        <authorList>
            <person name="Xiong Q."/>
            <person name="Wan A.T.-Y."/>
            <person name="Liu X.-Y."/>
            <person name="Fung C.S.-H."/>
            <person name="Xiao X."/>
            <person name="Malainual N."/>
            <person name="Hou J."/>
            <person name="Wang L."/>
            <person name="Wang M."/>
            <person name="Yang K."/>
            <person name="Cui Y."/>
            <person name="Leung E."/>
            <person name="Nong W."/>
            <person name="Shin S.-K."/>
            <person name="Au S."/>
            <person name="Jeong K.Y."/>
            <person name="Chew F.T."/>
            <person name="Hui J."/>
            <person name="Leung T.F."/>
            <person name="Tungtrongchitr A."/>
            <person name="Zhong N."/>
            <person name="Liu Z."/>
            <person name="Tsui S."/>
        </authorList>
    </citation>
    <scope>NUCLEOTIDE SEQUENCE</scope>
    <source>
        <strain evidence="1">Derf</strain>
        <tissue evidence="1">Whole organism</tissue>
    </source>
</reference>
<dbReference type="AlphaFoldDB" id="A0A922L159"/>
<protein>
    <submittedName>
        <fullName evidence="1">Uncharacterized protein</fullName>
    </submittedName>
</protein>
<dbReference type="Proteomes" id="UP000790347">
    <property type="component" value="Unassembled WGS sequence"/>
</dbReference>
<accession>A0A922L159</accession>
<name>A0A922L159_DERFA</name>
<evidence type="ECO:0000313" key="2">
    <source>
        <dbReference type="Proteomes" id="UP000790347"/>
    </source>
</evidence>
<sequence>MAIADAGYCEYCGGGGGCGCGCSCEDVSDVIDNDDDGNDLDVAETIMAAVTIAIAIVDIMFIRNEFIATVDVEDVNDDDVNDDGHLFDGFDNDNRYDIFWLYQKNSFEFYSRFSEESQSQGTREKKIKKN</sequence>
<reference evidence="1" key="1">
    <citation type="submission" date="2013-05" db="EMBL/GenBank/DDBJ databases">
        <authorList>
            <person name="Yim A.K.Y."/>
            <person name="Chan T.F."/>
            <person name="Ji K.M."/>
            <person name="Liu X.Y."/>
            <person name="Zhou J.W."/>
            <person name="Li R.Q."/>
            <person name="Yang K.Y."/>
            <person name="Li J."/>
            <person name="Li M."/>
            <person name="Law P.T.W."/>
            <person name="Wu Y.L."/>
            <person name="Cai Z.L."/>
            <person name="Qin H."/>
            <person name="Bao Y."/>
            <person name="Leung R.K.K."/>
            <person name="Ng P.K.S."/>
            <person name="Zou J."/>
            <person name="Zhong X.J."/>
            <person name="Ran P.X."/>
            <person name="Zhong N.S."/>
            <person name="Liu Z.G."/>
            <person name="Tsui S.K.W."/>
        </authorList>
    </citation>
    <scope>NUCLEOTIDE SEQUENCE</scope>
    <source>
        <strain evidence="1">Derf</strain>
        <tissue evidence="1">Whole organism</tissue>
    </source>
</reference>
<comment type="caution">
    <text evidence="1">The sequence shown here is derived from an EMBL/GenBank/DDBJ whole genome shotgun (WGS) entry which is preliminary data.</text>
</comment>
<organism evidence="1 2">
    <name type="scientific">Dermatophagoides farinae</name>
    <name type="common">American house dust mite</name>
    <dbReference type="NCBI Taxonomy" id="6954"/>
    <lineage>
        <taxon>Eukaryota</taxon>
        <taxon>Metazoa</taxon>
        <taxon>Ecdysozoa</taxon>
        <taxon>Arthropoda</taxon>
        <taxon>Chelicerata</taxon>
        <taxon>Arachnida</taxon>
        <taxon>Acari</taxon>
        <taxon>Acariformes</taxon>
        <taxon>Sarcoptiformes</taxon>
        <taxon>Astigmata</taxon>
        <taxon>Psoroptidia</taxon>
        <taxon>Analgoidea</taxon>
        <taxon>Pyroglyphidae</taxon>
        <taxon>Dermatophagoidinae</taxon>
        <taxon>Dermatophagoides</taxon>
    </lineage>
</organism>
<evidence type="ECO:0000313" key="1">
    <source>
        <dbReference type="EMBL" id="KAH9511224.1"/>
    </source>
</evidence>